<dbReference type="InterPro" id="IPR040554">
    <property type="entry name" value="KPWE_PEX14_dom"/>
</dbReference>
<sequence length="230" mass="25084">MASRSMDEGGVAAIGPSSTFFKKFDDYPWTRDRAFLQRLVAMLGPVKTNGNAANKERALGITLQARIWWYQSRFGVSIDRAAYEAYELFEALSSGPDAAIIAKIEDIQQRMGQGGALPPSPAQAMGNLPAWQTQAFQKVDLGKKADDGVSGSRPDGGAPYPANFQSIIEAVTTGKPVPRVREIPNTVVRQEGVYPIGKMKPPLKPWEKAKGVTTPVKPRQNVIDQEFPPV</sequence>
<dbReference type="AlphaFoldDB" id="A0AA39ZTG6"/>
<comment type="caution">
    <text evidence="3">The sequence shown here is derived from an EMBL/GenBank/DDBJ whole genome shotgun (WGS) entry which is preliminary data.</text>
</comment>
<feature type="domain" description="PEX14-like helix-turn-helix" evidence="2">
    <location>
        <begin position="20"/>
        <end position="87"/>
    </location>
</feature>
<dbReference type="Pfam" id="PF17733">
    <property type="entry name" value="KPWE_dom"/>
    <property type="match status" value="1"/>
</dbReference>
<dbReference type="PANTHER" id="PTHR36855:SF1">
    <property type="entry name" value="PEROXISOME MEMBRANE ANCHOR PROTEIN PEX14P N-TERMINAL DOMAIN-CONTAINING PROTEIN"/>
    <property type="match status" value="1"/>
</dbReference>
<dbReference type="InterPro" id="IPR058841">
    <property type="entry name" value="HTH_76"/>
</dbReference>
<evidence type="ECO:0000259" key="1">
    <source>
        <dbReference type="Pfam" id="PF17733"/>
    </source>
</evidence>
<protein>
    <submittedName>
        <fullName evidence="3">Uncharacterized protein</fullName>
    </submittedName>
</protein>
<dbReference type="PANTHER" id="PTHR36855">
    <property type="entry name" value="CHROMOSOME 10, WHOLE GENOME SHOTGUN SEQUENCE"/>
    <property type="match status" value="1"/>
</dbReference>
<organism evidence="3 4">
    <name type="scientific">Lasiosphaeria miniovina</name>
    <dbReference type="NCBI Taxonomy" id="1954250"/>
    <lineage>
        <taxon>Eukaryota</taxon>
        <taxon>Fungi</taxon>
        <taxon>Dikarya</taxon>
        <taxon>Ascomycota</taxon>
        <taxon>Pezizomycotina</taxon>
        <taxon>Sordariomycetes</taxon>
        <taxon>Sordariomycetidae</taxon>
        <taxon>Sordariales</taxon>
        <taxon>Lasiosphaeriaceae</taxon>
        <taxon>Lasiosphaeria</taxon>
    </lineage>
</organism>
<name>A0AA39ZTG6_9PEZI</name>
<evidence type="ECO:0000313" key="4">
    <source>
        <dbReference type="Proteomes" id="UP001172101"/>
    </source>
</evidence>
<evidence type="ECO:0000313" key="3">
    <source>
        <dbReference type="EMBL" id="KAK0703337.1"/>
    </source>
</evidence>
<dbReference type="Pfam" id="PF25871">
    <property type="entry name" value="HTH_76"/>
    <property type="match status" value="1"/>
</dbReference>
<dbReference type="GeneID" id="85330483"/>
<dbReference type="RefSeq" id="XP_060290196.1">
    <property type="nucleotide sequence ID" value="XM_060447213.1"/>
</dbReference>
<evidence type="ECO:0000259" key="2">
    <source>
        <dbReference type="Pfam" id="PF25871"/>
    </source>
</evidence>
<reference evidence="3" key="1">
    <citation type="submission" date="2023-06" db="EMBL/GenBank/DDBJ databases">
        <title>Genome-scale phylogeny and comparative genomics of the fungal order Sordariales.</title>
        <authorList>
            <consortium name="Lawrence Berkeley National Laboratory"/>
            <person name="Hensen N."/>
            <person name="Bonometti L."/>
            <person name="Westerberg I."/>
            <person name="Brannstrom I.O."/>
            <person name="Guillou S."/>
            <person name="Cros-Aarteil S."/>
            <person name="Calhoun S."/>
            <person name="Haridas S."/>
            <person name="Kuo A."/>
            <person name="Mondo S."/>
            <person name="Pangilinan J."/>
            <person name="Riley R."/>
            <person name="LaButti K."/>
            <person name="Andreopoulos B."/>
            <person name="Lipzen A."/>
            <person name="Chen C."/>
            <person name="Yanf M."/>
            <person name="Daum C."/>
            <person name="Ng V."/>
            <person name="Clum A."/>
            <person name="Steindorff A."/>
            <person name="Ohm R."/>
            <person name="Martin F."/>
            <person name="Silar P."/>
            <person name="Natvig D."/>
            <person name="Lalanne C."/>
            <person name="Gautier V."/>
            <person name="Ament-velasquez S.L."/>
            <person name="Kruys A."/>
            <person name="Hutchinson M.I."/>
            <person name="Powell A.J."/>
            <person name="Barry K."/>
            <person name="Miller A.N."/>
            <person name="Grigoriev I.V."/>
            <person name="Debuchy R."/>
            <person name="Gladieux P."/>
            <person name="Thoren M.H."/>
            <person name="Johannesson H."/>
        </authorList>
    </citation>
    <scope>NUCLEOTIDE SEQUENCE</scope>
    <source>
        <strain evidence="3">SMH2392-1A</strain>
    </source>
</reference>
<gene>
    <name evidence="3" type="ORF">B0T26DRAFT_806935</name>
</gene>
<accession>A0AA39ZTG6</accession>
<proteinExistence type="predicted"/>
<dbReference type="Proteomes" id="UP001172101">
    <property type="component" value="Unassembled WGS sequence"/>
</dbReference>
<feature type="domain" description="Peroxisomal membrane protein PEX14-like KPWE" evidence="1">
    <location>
        <begin position="159"/>
        <end position="208"/>
    </location>
</feature>
<dbReference type="EMBL" id="JAUIRO010000008">
    <property type="protein sequence ID" value="KAK0703337.1"/>
    <property type="molecule type" value="Genomic_DNA"/>
</dbReference>
<keyword evidence="4" id="KW-1185">Reference proteome</keyword>